<keyword evidence="2" id="KW-0812">Transmembrane</keyword>
<dbReference type="Proteomes" id="UP000236884">
    <property type="component" value="Chromosome"/>
</dbReference>
<feature type="compositionally biased region" description="Pro residues" evidence="1">
    <location>
        <begin position="254"/>
        <end position="286"/>
    </location>
</feature>
<reference evidence="4 5" key="1">
    <citation type="submission" date="2015-08" db="EMBL/GenBank/DDBJ databases">
        <title>Investigation of the bacterial diversity of lava forest soil.</title>
        <authorList>
            <person name="Lee J.S."/>
        </authorList>
    </citation>
    <scope>NUCLEOTIDE SEQUENCE [LARGE SCALE GENOMIC DNA]</scope>
    <source>
        <strain evidence="4 5">GJW-30</strain>
    </source>
</reference>
<protein>
    <recommendedName>
        <fullName evidence="3">TIR domain-containing protein</fullName>
    </recommendedName>
</protein>
<keyword evidence="2" id="KW-1133">Transmembrane helix</keyword>
<keyword evidence="2" id="KW-0472">Membrane</keyword>
<feature type="transmembrane region" description="Helical" evidence="2">
    <location>
        <begin position="204"/>
        <end position="226"/>
    </location>
</feature>
<feature type="compositionally biased region" description="Low complexity" evidence="1">
    <location>
        <begin position="236"/>
        <end position="253"/>
    </location>
</feature>
<dbReference type="SUPFAM" id="SSF52200">
    <property type="entry name" value="Toll/Interleukin receptor TIR domain"/>
    <property type="match status" value="1"/>
</dbReference>
<organism evidence="4 5">
    <name type="scientific">Variibacter gotjawalensis</name>
    <dbReference type="NCBI Taxonomy" id="1333996"/>
    <lineage>
        <taxon>Bacteria</taxon>
        <taxon>Pseudomonadati</taxon>
        <taxon>Pseudomonadota</taxon>
        <taxon>Alphaproteobacteria</taxon>
        <taxon>Hyphomicrobiales</taxon>
        <taxon>Nitrobacteraceae</taxon>
        <taxon>Variibacter</taxon>
    </lineage>
</organism>
<accession>A0A0S3PZ35</accession>
<feature type="domain" description="TIR" evidence="3">
    <location>
        <begin position="4"/>
        <end position="125"/>
    </location>
</feature>
<evidence type="ECO:0000256" key="1">
    <source>
        <dbReference type="SAM" id="MobiDB-lite"/>
    </source>
</evidence>
<dbReference type="EMBL" id="AP014946">
    <property type="protein sequence ID" value="BAT61172.1"/>
    <property type="molecule type" value="Genomic_DNA"/>
</dbReference>
<dbReference type="RefSeq" id="WP_096357903.1">
    <property type="nucleotide sequence ID" value="NZ_AP014946.1"/>
</dbReference>
<dbReference type="InterPro" id="IPR000157">
    <property type="entry name" value="TIR_dom"/>
</dbReference>
<evidence type="ECO:0000259" key="3">
    <source>
        <dbReference type="Pfam" id="PF13676"/>
    </source>
</evidence>
<gene>
    <name evidence="4" type="ORF">GJW-30_1_03729</name>
</gene>
<dbReference type="InterPro" id="IPR035897">
    <property type="entry name" value="Toll_tir_struct_dom_sf"/>
</dbReference>
<dbReference type="GO" id="GO:0007165">
    <property type="term" value="P:signal transduction"/>
    <property type="evidence" value="ECO:0007669"/>
    <property type="project" value="InterPro"/>
</dbReference>
<dbReference type="Gene3D" id="2.60.120.560">
    <property type="entry name" value="Exo-inulinase, domain 1"/>
    <property type="match status" value="2"/>
</dbReference>
<dbReference type="Pfam" id="PF13676">
    <property type="entry name" value="TIR_2"/>
    <property type="match status" value="1"/>
</dbReference>
<dbReference type="AlphaFoldDB" id="A0A0S3PZ35"/>
<evidence type="ECO:0000313" key="5">
    <source>
        <dbReference type="Proteomes" id="UP000236884"/>
    </source>
</evidence>
<feature type="region of interest" description="Disordered" evidence="1">
    <location>
        <begin position="228"/>
        <end position="297"/>
    </location>
</feature>
<name>A0A0S3PZ35_9BRAD</name>
<dbReference type="KEGG" id="vgo:GJW-30_1_03729"/>
<evidence type="ECO:0000256" key="2">
    <source>
        <dbReference type="SAM" id="Phobius"/>
    </source>
</evidence>
<proteinExistence type="predicted"/>
<sequence>MAKIVISYRRADSEALTGRIRDRLVGHYGDQSIFMDIDSIPFGIDFRDYIKEALAETDVVLAIMGPRWIGASATGGPSRISEDTDPVRIEVETALARKIPVIPVLVDNAIMPQPSELPETLRNLAYRNAAVVDSGRDFHLHMDRLVRAMDKIVPGAPDTGGEVAVPPRRTEMYAQNLTQPPRSQPLTQTTAAAAAPGGRNWFKYVAIGLGVIVAGFVGLVVIGIFAPDTKKGGGTTTTTVTSPGGSVVSSTSSPPAPQPAPTPAPTPAPQPSVQPTPPPAPQPPPQRQTSSAPPATCGTATVYAFRDNFSPLNPGWDDPSASRYVENGQMVFNFKDPGLLTWLYRPMRFKAASVCATVRAPPQATKLDGVASGGVAFWATDYQNYYLAQVYIDGTYQVYRRLSGEWIPVVPRTKSEHLRTGLDSVNELQVTFKESNGTFFANGQKLVDFRGQPPKDGGAVGLHGESESDRGNQWRFTSIAVVEDEPLAQRPVSSKAQRAATAKLECKQSSDTAFADDFKRPDGGWGDLATTAFYDGGNLVIKPQENRTRTLLYSALRYVNATACVNLRWPSEPVQAEEIASGGIAFWGQNNKNFYEASLFRDGTFDIYRLIDDEWVTVVKRTKSAVIKTGANDINQLKVGMSNGIATLYINDTKVTEIPGQPPRAGGAIGLFGQSDKERPIGWRFVDAAVVD</sequence>
<dbReference type="Gene3D" id="3.40.50.10140">
    <property type="entry name" value="Toll/interleukin-1 receptor homology (TIR) domain"/>
    <property type="match status" value="1"/>
</dbReference>
<dbReference type="OrthoDB" id="8020935at2"/>
<evidence type="ECO:0000313" key="4">
    <source>
        <dbReference type="EMBL" id="BAT61172.1"/>
    </source>
</evidence>
<keyword evidence="5" id="KW-1185">Reference proteome</keyword>